<feature type="compositionally biased region" description="Low complexity" evidence="12">
    <location>
        <begin position="431"/>
        <end position="444"/>
    </location>
</feature>
<dbReference type="InterPro" id="IPR022780">
    <property type="entry name" value="Dynein_light_int_chain"/>
</dbReference>
<dbReference type="Gene3D" id="3.40.50.300">
    <property type="entry name" value="P-loop containing nucleotide triphosphate hydrolases"/>
    <property type="match status" value="1"/>
</dbReference>
<keyword evidence="6 11" id="KW-0547">Nucleotide-binding</keyword>
<dbReference type="AlphaFoldDB" id="A0AA85JGL6"/>
<evidence type="ECO:0000313" key="13">
    <source>
        <dbReference type="Proteomes" id="UP000050795"/>
    </source>
</evidence>
<evidence type="ECO:0000256" key="2">
    <source>
        <dbReference type="ARBA" id="ARBA00006831"/>
    </source>
</evidence>
<dbReference type="Pfam" id="PF05783">
    <property type="entry name" value="DLIC"/>
    <property type="match status" value="2"/>
</dbReference>
<keyword evidence="5 11" id="KW-0493">Microtubule</keyword>
<keyword evidence="10 11" id="KW-0206">Cytoskeleton</keyword>
<feature type="region of interest" description="Disordered" evidence="12">
    <location>
        <begin position="430"/>
        <end position="469"/>
    </location>
</feature>
<dbReference type="GO" id="GO:0000226">
    <property type="term" value="P:microtubule cytoskeleton organization"/>
    <property type="evidence" value="ECO:0007669"/>
    <property type="project" value="TreeGrafter"/>
</dbReference>
<reference evidence="13" key="1">
    <citation type="submission" date="2022-06" db="EMBL/GenBank/DDBJ databases">
        <authorList>
            <person name="Berger JAMES D."/>
            <person name="Berger JAMES D."/>
        </authorList>
    </citation>
    <scope>NUCLEOTIDE SEQUENCE [LARGE SCALE GENOMIC DNA]</scope>
</reference>
<evidence type="ECO:0000313" key="14">
    <source>
        <dbReference type="WBParaSite" id="TREG1_19360.1"/>
    </source>
</evidence>
<feature type="compositionally biased region" description="Low complexity" evidence="12">
    <location>
        <begin position="562"/>
        <end position="574"/>
    </location>
</feature>
<evidence type="ECO:0000256" key="11">
    <source>
        <dbReference type="RuleBase" id="RU366047"/>
    </source>
</evidence>
<feature type="compositionally biased region" description="Low complexity" evidence="12">
    <location>
        <begin position="456"/>
        <end position="469"/>
    </location>
</feature>
<dbReference type="GO" id="GO:0007018">
    <property type="term" value="P:microtubule-based movement"/>
    <property type="evidence" value="ECO:0007669"/>
    <property type="project" value="InterPro"/>
</dbReference>
<dbReference type="GO" id="GO:0045504">
    <property type="term" value="F:dynein heavy chain binding"/>
    <property type="evidence" value="ECO:0007669"/>
    <property type="project" value="TreeGrafter"/>
</dbReference>
<dbReference type="InterPro" id="IPR027417">
    <property type="entry name" value="P-loop_NTPase"/>
</dbReference>
<proteinExistence type="inferred from homology"/>
<comment type="similarity">
    <text evidence="2 11">Belongs to the dynein light intermediate chain family.</text>
</comment>
<comment type="subunit">
    <text evidence="11">Homodimer. The cytoplasmic dynein 1 complex consists of two catalytic heavy chains (HCs) and a number of non-catalytic subunits presented by intermediate chains (ICs).</text>
</comment>
<evidence type="ECO:0000256" key="7">
    <source>
        <dbReference type="ARBA" id="ARBA00022840"/>
    </source>
</evidence>
<dbReference type="GO" id="GO:0005524">
    <property type="term" value="F:ATP binding"/>
    <property type="evidence" value="ECO:0007669"/>
    <property type="project" value="UniProtKB-KW"/>
</dbReference>
<keyword evidence="8 11" id="KW-0243">Dynein</keyword>
<dbReference type="GO" id="GO:0005868">
    <property type="term" value="C:cytoplasmic dynein complex"/>
    <property type="evidence" value="ECO:0007669"/>
    <property type="project" value="UniProtKB-UniRule"/>
</dbReference>
<evidence type="ECO:0000256" key="1">
    <source>
        <dbReference type="ARBA" id="ARBA00004245"/>
    </source>
</evidence>
<dbReference type="GO" id="GO:0005813">
    <property type="term" value="C:centrosome"/>
    <property type="evidence" value="ECO:0007669"/>
    <property type="project" value="TreeGrafter"/>
</dbReference>
<evidence type="ECO:0000256" key="10">
    <source>
        <dbReference type="ARBA" id="ARBA00023212"/>
    </source>
</evidence>
<evidence type="ECO:0000256" key="9">
    <source>
        <dbReference type="ARBA" id="ARBA00023175"/>
    </source>
</evidence>
<keyword evidence="7 11" id="KW-0067">ATP-binding</keyword>
<protein>
    <recommendedName>
        <fullName evidence="11">Dynein light intermediate chain</fullName>
    </recommendedName>
</protein>
<keyword evidence="13" id="KW-1185">Reference proteome</keyword>
<feature type="region of interest" description="Disordered" evidence="12">
    <location>
        <begin position="548"/>
        <end position="574"/>
    </location>
</feature>
<keyword evidence="9 11" id="KW-0505">Motor protein</keyword>
<name>A0AA85JGL6_TRIRE</name>
<evidence type="ECO:0000256" key="3">
    <source>
        <dbReference type="ARBA" id="ARBA00022448"/>
    </source>
</evidence>
<feature type="compositionally biased region" description="Polar residues" evidence="12">
    <location>
        <begin position="445"/>
        <end position="455"/>
    </location>
</feature>
<evidence type="ECO:0000256" key="6">
    <source>
        <dbReference type="ARBA" id="ARBA00022741"/>
    </source>
</evidence>
<evidence type="ECO:0000256" key="4">
    <source>
        <dbReference type="ARBA" id="ARBA00022490"/>
    </source>
</evidence>
<accession>A0AA85JGL6</accession>
<keyword evidence="4 11" id="KW-0963">Cytoplasm</keyword>
<sequence>MQATMLCDPGCVDYGKKHIWSSLLEEATHKAAVALSRTKTLIIVGDEECGKSTLIARLQGTRDQQKGFGLNFTLLDIKDEERDDQTELKVWILDRHAVHNHLFKFAVDEESLGDCFAMICVSMAEPWKIMKSLEEWVTVLRKHIDQLKIPEQKLQQYKNNVLHQFRGYLEPDVLANKTHVSSISMPAIDNSDTKPAEPPKKLTRVHPAKVVLFSNTLRESAEQLLPDKNSESAVECAETSSESNSNENTLYNNLGVPIIVVVTKADTMSNLEKKHQFTEEYFDFIQMHIRRFCLSCGAALFYVSVKDDKNCDLLNRYLQSRIYGFPFTQTAYVVERDCIFVPAGWDNEKKIGILQENLTEIKPLSLYSDVIPQPKKDTALREMEMPLPDDQSFLTRLILIVQRDIPQLNAHLSGSSDSVTDQISATPALMNSSSVVGNRSVSGSPRTSASRTKPVTSSGGPTPTAGAGTGASEGVLANFFNSLLSKRGTSGAVGVNPTISLNSSGPLDRSSISQKDIQSELERLSRNSREVSNTTDCAIEQLVNESQQKLQVSKSSEPPKFSSRNNASENANEA</sequence>
<dbReference type="WBParaSite" id="TREG1_19360.1">
    <property type="protein sequence ID" value="TREG1_19360.1"/>
    <property type="gene ID" value="TREG1_19360"/>
</dbReference>
<evidence type="ECO:0000256" key="5">
    <source>
        <dbReference type="ARBA" id="ARBA00022701"/>
    </source>
</evidence>
<dbReference type="InterPro" id="IPR008467">
    <property type="entry name" value="Dynein1_light_intermed_chain"/>
</dbReference>
<organism evidence="13 14">
    <name type="scientific">Trichobilharzia regenti</name>
    <name type="common">Nasal bird schistosome</name>
    <dbReference type="NCBI Taxonomy" id="157069"/>
    <lineage>
        <taxon>Eukaryota</taxon>
        <taxon>Metazoa</taxon>
        <taxon>Spiralia</taxon>
        <taxon>Lophotrochozoa</taxon>
        <taxon>Platyhelminthes</taxon>
        <taxon>Trematoda</taxon>
        <taxon>Digenea</taxon>
        <taxon>Strigeidida</taxon>
        <taxon>Schistosomatoidea</taxon>
        <taxon>Schistosomatidae</taxon>
        <taxon>Trichobilharzia</taxon>
    </lineage>
</organism>
<dbReference type="PANTHER" id="PTHR12688">
    <property type="entry name" value="DYNEIN LIGHT INTERMEDIATE CHAIN"/>
    <property type="match status" value="1"/>
</dbReference>
<dbReference type="SUPFAM" id="SSF52540">
    <property type="entry name" value="P-loop containing nucleoside triphosphate hydrolases"/>
    <property type="match status" value="1"/>
</dbReference>
<keyword evidence="3 11" id="KW-0813">Transport</keyword>
<comment type="subcellular location">
    <subcellularLocation>
        <location evidence="1 11">Cytoplasm</location>
        <location evidence="1 11">Cytoskeleton</location>
    </subcellularLocation>
</comment>
<dbReference type="GO" id="GO:0005874">
    <property type="term" value="C:microtubule"/>
    <property type="evidence" value="ECO:0007669"/>
    <property type="project" value="UniProtKB-KW"/>
</dbReference>
<evidence type="ECO:0000256" key="8">
    <source>
        <dbReference type="ARBA" id="ARBA00023017"/>
    </source>
</evidence>
<comment type="function">
    <text evidence="11">Acts as one of several non-catalytic accessory components of the cytoplasmic dynein 1 complex that are thought to be involved in linking dynein to cargos and to adapter proteins that regulate dynein function. Cytoplasmic dynein 1 acts as a motor for the intracellular retrograde motility of vesicles and organelles along microtubules. May play a role in binding dynein to membranous organelles or chromosomes.</text>
</comment>
<reference evidence="14" key="2">
    <citation type="submission" date="2023-11" db="UniProtKB">
        <authorList>
            <consortium name="WormBaseParasite"/>
        </authorList>
    </citation>
    <scope>IDENTIFICATION</scope>
</reference>
<dbReference type="Proteomes" id="UP000050795">
    <property type="component" value="Unassembled WGS sequence"/>
</dbReference>
<evidence type="ECO:0000256" key="12">
    <source>
        <dbReference type="SAM" id="MobiDB-lite"/>
    </source>
</evidence>
<dbReference type="PANTHER" id="PTHR12688:SF0">
    <property type="entry name" value="DYNEIN LIGHT INTERMEDIATE CHAIN"/>
    <property type="match status" value="1"/>
</dbReference>